<dbReference type="InterPro" id="IPR007434">
    <property type="entry name" value="FemAB-like"/>
</dbReference>
<protein>
    <recommendedName>
        <fullName evidence="2">COGs COG3146</fullName>
    </recommendedName>
</protein>
<dbReference type="PANTHER" id="PTHR47017:SF1">
    <property type="entry name" value="ACYL-COA"/>
    <property type="match status" value="1"/>
</dbReference>
<organism evidence="1">
    <name type="scientific">hydrothermal vent metagenome</name>
    <dbReference type="NCBI Taxonomy" id="652676"/>
    <lineage>
        <taxon>unclassified sequences</taxon>
        <taxon>metagenomes</taxon>
        <taxon>ecological metagenomes</taxon>
    </lineage>
</organism>
<proteinExistence type="predicted"/>
<dbReference type="InterPro" id="IPR016181">
    <property type="entry name" value="Acyl_CoA_acyltransferase"/>
</dbReference>
<gene>
    <name evidence="1" type="ORF">MNBD_ALPHA12-2128</name>
</gene>
<dbReference type="AlphaFoldDB" id="A0A3B0UFQ0"/>
<reference evidence="1" key="1">
    <citation type="submission" date="2018-06" db="EMBL/GenBank/DDBJ databases">
        <authorList>
            <person name="Zhirakovskaya E."/>
        </authorList>
    </citation>
    <scope>NUCLEOTIDE SEQUENCE</scope>
</reference>
<dbReference type="Pfam" id="PF04339">
    <property type="entry name" value="FemAB_like"/>
    <property type="match status" value="1"/>
</dbReference>
<evidence type="ECO:0008006" key="2">
    <source>
        <dbReference type="Google" id="ProtNLM"/>
    </source>
</evidence>
<evidence type="ECO:0000313" key="1">
    <source>
        <dbReference type="EMBL" id="VAW23309.1"/>
    </source>
</evidence>
<accession>A0A3B0UFQ0</accession>
<name>A0A3B0UFQ0_9ZZZZ</name>
<dbReference type="Gene3D" id="3.40.630.30">
    <property type="match status" value="1"/>
</dbReference>
<dbReference type="SUPFAM" id="SSF55729">
    <property type="entry name" value="Acyl-CoA N-acyltransferases (Nat)"/>
    <property type="match status" value="1"/>
</dbReference>
<dbReference type="PANTHER" id="PTHR47017">
    <property type="entry name" value="ACYL-COA"/>
    <property type="match status" value="1"/>
</dbReference>
<dbReference type="EMBL" id="UOEO01000230">
    <property type="protein sequence ID" value="VAW23309.1"/>
    <property type="molecule type" value="Genomic_DNA"/>
</dbReference>
<sequence>MTKTELTANIYPTTASIDAEVWNSLVPATNNVADNPFLAHEFFLALENSGSATPKTGWQPQHIIIERAGQPVALMPLFLKSHSQGEYVFDHGFAQAFERAGGQYYPKLQSAIPFTPVTAAKLLVPSGERALKEALLSTAKQLAKQFGVSSVHATFVPETEEKLASENNWLTRHDTQFHWSNNGFISFDDFLFSLSSRKRKAIRRERKQALAAGLKIEWLSGDQISESHWERFFAFYQDTGGRKWGQPYLTREFFTALGQSMAERIVLMMAHDGNEYIAGALNLLGKDTLYGRYWGCSRQVPFLHFEMCYYQAVDYAINHGLKIVEAGAQGEHKLARGYRPVKTRSVHWFADPGLSRAVADYLDEERLAVSHDQDDMARLSPFKNK</sequence>